<evidence type="ECO:0000313" key="3">
    <source>
        <dbReference type="EMBL" id="CAG9094139.1"/>
    </source>
</evidence>
<protein>
    <submittedName>
        <fullName evidence="3">(diamondback moth) hypothetical protein</fullName>
    </submittedName>
</protein>
<feature type="signal peptide" evidence="2">
    <location>
        <begin position="1"/>
        <end position="18"/>
    </location>
</feature>
<feature type="region of interest" description="Disordered" evidence="1">
    <location>
        <begin position="64"/>
        <end position="88"/>
    </location>
</feature>
<dbReference type="AlphaFoldDB" id="A0A8S4D9R2"/>
<dbReference type="PANTHER" id="PTHR39956:SF1">
    <property type="entry name" value="GH09530P-RELATED"/>
    <property type="match status" value="1"/>
</dbReference>
<dbReference type="PANTHER" id="PTHR39956">
    <property type="entry name" value="GH09530P-RELATED"/>
    <property type="match status" value="1"/>
</dbReference>
<comment type="caution">
    <text evidence="3">The sequence shown here is derived from an EMBL/GenBank/DDBJ whole genome shotgun (WGS) entry which is preliminary data.</text>
</comment>
<keyword evidence="4" id="KW-1185">Reference proteome</keyword>
<dbReference type="Proteomes" id="UP000653454">
    <property type="component" value="Unassembled WGS sequence"/>
</dbReference>
<reference evidence="3" key="1">
    <citation type="submission" date="2020-11" db="EMBL/GenBank/DDBJ databases">
        <authorList>
            <person name="Whiteford S."/>
        </authorList>
    </citation>
    <scope>NUCLEOTIDE SEQUENCE</scope>
</reference>
<dbReference type="EMBL" id="CAJHNJ030000003">
    <property type="protein sequence ID" value="CAG9094139.1"/>
    <property type="molecule type" value="Genomic_DNA"/>
</dbReference>
<accession>A0A8S4D9R2</accession>
<name>A0A8S4D9R2_PLUXY</name>
<gene>
    <name evidence="3" type="ORF">PLXY2_LOCUS1246</name>
</gene>
<proteinExistence type="predicted"/>
<evidence type="ECO:0000256" key="2">
    <source>
        <dbReference type="SAM" id="SignalP"/>
    </source>
</evidence>
<feature type="chain" id="PRO_5035927867" evidence="2">
    <location>
        <begin position="19"/>
        <end position="88"/>
    </location>
</feature>
<evidence type="ECO:0000313" key="4">
    <source>
        <dbReference type="Proteomes" id="UP000653454"/>
    </source>
</evidence>
<organism evidence="3 4">
    <name type="scientific">Plutella xylostella</name>
    <name type="common">Diamondback moth</name>
    <name type="synonym">Plutella maculipennis</name>
    <dbReference type="NCBI Taxonomy" id="51655"/>
    <lineage>
        <taxon>Eukaryota</taxon>
        <taxon>Metazoa</taxon>
        <taxon>Ecdysozoa</taxon>
        <taxon>Arthropoda</taxon>
        <taxon>Hexapoda</taxon>
        <taxon>Insecta</taxon>
        <taxon>Pterygota</taxon>
        <taxon>Neoptera</taxon>
        <taxon>Endopterygota</taxon>
        <taxon>Lepidoptera</taxon>
        <taxon>Glossata</taxon>
        <taxon>Ditrysia</taxon>
        <taxon>Yponomeutoidea</taxon>
        <taxon>Plutellidae</taxon>
        <taxon>Plutella</taxon>
    </lineage>
</organism>
<sequence>MDWKSGFLVCCLVLYADGFSKYGRSCRDIGCLNSEVCVLAEDTCSYGQTSNCGTYPTCKKKSQVEGSHSEPAQPSVPKPKPYAKTTIV</sequence>
<keyword evidence="2" id="KW-0732">Signal</keyword>
<evidence type="ECO:0000256" key="1">
    <source>
        <dbReference type="SAM" id="MobiDB-lite"/>
    </source>
</evidence>